<feature type="domain" description="BRCT" evidence="7">
    <location>
        <begin position="12"/>
        <end position="103"/>
    </location>
</feature>
<dbReference type="Pfam" id="PF00628">
    <property type="entry name" value="PHD"/>
    <property type="match status" value="1"/>
</dbReference>
<name>A0A9R1PFK1_TRITD</name>
<feature type="region of interest" description="Disordered" evidence="5">
    <location>
        <begin position="210"/>
        <end position="229"/>
    </location>
</feature>
<feature type="compositionally biased region" description="Basic residues" evidence="5">
    <location>
        <begin position="1050"/>
        <end position="1059"/>
    </location>
</feature>
<dbReference type="SUPFAM" id="SSF52113">
    <property type="entry name" value="BRCT domain"/>
    <property type="match status" value="3"/>
</dbReference>
<dbReference type="SUPFAM" id="SSF57903">
    <property type="entry name" value="FYVE/PHD zinc finger"/>
    <property type="match status" value="1"/>
</dbReference>
<evidence type="ECO:0000256" key="2">
    <source>
        <dbReference type="ARBA" id="ARBA00022771"/>
    </source>
</evidence>
<feature type="region of interest" description="Disordered" evidence="5">
    <location>
        <begin position="296"/>
        <end position="346"/>
    </location>
</feature>
<proteinExistence type="predicted"/>
<dbReference type="PANTHER" id="PTHR47181">
    <property type="entry name" value="BRCA1 C TERMINUS DOMAIN CONTAINING PROTEIN, EXPRESSED"/>
    <property type="match status" value="1"/>
</dbReference>
<dbReference type="PANTHER" id="PTHR47181:SF6">
    <property type="entry name" value="BRCT DOMAIN-CONTAINING PROTEIN"/>
    <property type="match status" value="1"/>
</dbReference>
<feature type="region of interest" description="Disordered" evidence="5">
    <location>
        <begin position="721"/>
        <end position="764"/>
    </location>
</feature>
<dbReference type="PROSITE" id="PS50172">
    <property type="entry name" value="BRCT"/>
    <property type="match status" value="2"/>
</dbReference>
<keyword evidence="9" id="KW-1185">Reference proteome</keyword>
<dbReference type="Gene3D" id="3.30.40.10">
    <property type="entry name" value="Zinc/RING finger domain, C3HC4 (zinc finger)"/>
    <property type="match status" value="1"/>
</dbReference>
<evidence type="ECO:0000256" key="4">
    <source>
        <dbReference type="PROSITE-ProRule" id="PRU00146"/>
    </source>
</evidence>
<feature type="compositionally biased region" description="Basic residues" evidence="5">
    <location>
        <begin position="1478"/>
        <end position="1500"/>
    </location>
</feature>
<dbReference type="InterPro" id="IPR019787">
    <property type="entry name" value="Znf_PHD-finger"/>
</dbReference>
<dbReference type="Gene3D" id="3.40.50.10190">
    <property type="entry name" value="BRCT domain"/>
    <property type="match status" value="4"/>
</dbReference>
<protein>
    <recommendedName>
        <fullName evidence="10">BRCT domain-containing protein</fullName>
    </recommendedName>
</protein>
<dbReference type="Pfam" id="PF12738">
    <property type="entry name" value="PTCB-BRCT"/>
    <property type="match status" value="1"/>
</dbReference>
<dbReference type="SMART" id="SM00249">
    <property type="entry name" value="PHD"/>
    <property type="match status" value="1"/>
</dbReference>
<keyword evidence="3" id="KW-0862">Zinc</keyword>
<evidence type="ECO:0000256" key="1">
    <source>
        <dbReference type="ARBA" id="ARBA00022723"/>
    </source>
</evidence>
<dbReference type="Proteomes" id="UP000324705">
    <property type="component" value="Chromosome 2B"/>
</dbReference>
<feature type="region of interest" description="Disordered" evidence="5">
    <location>
        <begin position="1473"/>
        <end position="1500"/>
    </location>
</feature>
<dbReference type="InterPro" id="IPR013083">
    <property type="entry name" value="Znf_RING/FYVE/PHD"/>
</dbReference>
<feature type="region of interest" description="Disordered" evidence="5">
    <location>
        <begin position="977"/>
        <end position="1000"/>
    </location>
</feature>
<dbReference type="InterPro" id="IPR001965">
    <property type="entry name" value="Znf_PHD"/>
</dbReference>
<feature type="region of interest" description="Disordered" evidence="5">
    <location>
        <begin position="1013"/>
        <end position="1116"/>
    </location>
</feature>
<feature type="compositionally biased region" description="Polar residues" evidence="5">
    <location>
        <begin position="296"/>
        <end position="306"/>
    </location>
</feature>
<dbReference type="GO" id="GO:0008270">
    <property type="term" value="F:zinc ion binding"/>
    <property type="evidence" value="ECO:0007669"/>
    <property type="project" value="UniProtKB-KW"/>
</dbReference>
<dbReference type="SMART" id="SM00292">
    <property type="entry name" value="BRCT"/>
    <property type="match status" value="4"/>
</dbReference>
<dbReference type="OMA" id="MGGPETC"/>
<feature type="compositionally biased region" description="Basic and acidic residues" evidence="5">
    <location>
        <begin position="1067"/>
        <end position="1076"/>
    </location>
</feature>
<feature type="domain" description="PHD-type" evidence="6">
    <location>
        <begin position="1414"/>
        <end position="1475"/>
    </location>
</feature>
<feature type="compositionally biased region" description="Basic and acidic residues" evidence="5">
    <location>
        <begin position="327"/>
        <end position="343"/>
    </location>
</feature>
<feature type="compositionally biased region" description="Gly residues" evidence="5">
    <location>
        <begin position="1397"/>
        <end position="1411"/>
    </location>
</feature>
<feature type="domain" description="BRCT" evidence="7">
    <location>
        <begin position="116"/>
        <end position="199"/>
    </location>
</feature>
<feature type="compositionally biased region" description="Polar residues" evidence="5">
    <location>
        <begin position="476"/>
        <end position="498"/>
    </location>
</feature>
<sequence length="1500" mass="161240">MRPHDGAGAGDGDERLFAGVRFALVGFDPASESQYRSEMVRLGGADAGGHGAAGCTHVVVFGLVHDDPVCVAAREDGKKVVTELWVDDSLDAGVIADADRVLYKPVRDLDGIPGSQSLNICLTGYQKDGREDIMKMVTLMGAQFSKPLIAHKVTHLICYKFEGEKYELAKMVNINLVNHQWLEDCLKAWEILPIDNYNRSGWEQEMMEVQVQDSEDEAEDAGRGLSHSRSIARSVSVTGIRMGTHVDPDVRASVHGLTVSPGSSEITAGRHLGTPEQGSKDVCIMPLDVRADIQNTHNTNGVTNSADPEAHDSIHPPINSSSNGKAPGDHITRDETKDGDKRPLAASTLNTNGLTECADHLVHQATMVSPVPVVNKHNIDGEYLDNPCQFTGNNVSLLTSSAESLLKKALHSSCMSGNVDHKDDVPVADLAAKVGQANVEGTASLLKANLVSPGNSASKTTPILSYSRKRSRKSVSPGTNLNSVDQTASPQSFERNTPNVEFNISASMKSDDKISELADAKSLRDEAIKHVDRPDSILAQMKCSLSSASPKLLNGGTDSAPGTANSPFSSRGIAFDAATVSDLGENSTGSRLTKANGKVNSDVIVNLMETQKSDSSKKKLLSYRRTSLKLARSSEAEKLPEIFDNETKVELPAKAKELAQHEAAAEKERAISPSINSEVEKTISSFSHQDQNVATSNASQVNSMEAVAMDLQHDKEVSHATMEAGARKVSTSRVKNAGAKRLRSATNGRRRSPARCKNESKSKHGIEAVLSHENIEAEKGNNCTSPNAAECRISFPEEILRSRADTIAKNSLNANSEMNDVLAASKLEFANVISRGSSPKKLPSGTTDDQFQRGSSEKVAYAIARSAVPEVSQPADIKMTDEPTADKAKAVSLKSNFCDAVPQASTEKLSSTASADNHETCAPDGVPKNRVRKGVAKRKISATQQYVSGSEPYNTGGVFPSEAEVDTIKRAAECSTNADKAMADKDVQSANKDGTANEVGSFCKDSFEDISEDAQKIKPWSSKKKKVADVMDVSTHHEKENVPSKDVQNKKPRSSRKKKVADAVDGFTDHNKENVPSKDVQNTKPRSSKKKKVAGAMDGSTDHNKENVPSNADLSPKSKYGNTCVSSKCITKSVQNGKDVPGDHSIREGNDCTTLALLEPTWFILSGHGLLRKDCMSILRRLKGRVCRVSHQWSFQATHFIAPELRRTEKFFAAAAAGRWILKSDYLSACNEAGKFVEEEPFEWHGDGPNNGDTISLDAPRKWRQLRERTGHGAFHGMKIIIYGECISPSLIRLSFSKQDTLKRAVKAGDGTILATSPPYTRVLKHGASFVVVSAGVPGTDAWVQEFVSHDIPCISADYLVEYVCKPGHPLNKHVLFNMHDLADRSLQKLQRSQQGELGGAGTAEAAAGGGDPEISCSACGSSNREGAVMLICRGSSEGNKAGCGAGMHADCLNPQPGASAALDGEWLCPKCDDGRVKAKPPPKKKAKKGGSRSGKPKRK</sequence>
<dbReference type="Gramene" id="TRITD2Bv1G030930.1">
    <property type="protein sequence ID" value="TRITD2Bv1G030930.1"/>
    <property type="gene ID" value="TRITD2Bv1G030930"/>
</dbReference>
<feature type="region of interest" description="Disordered" evidence="5">
    <location>
        <begin position="909"/>
        <end position="928"/>
    </location>
</feature>
<dbReference type="Pfam" id="PF16770">
    <property type="entry name" value="RTT107_BRCT_5"/>
    <property type="match status" value="1"/>
</dbReference>
<accession>A0A9R1PFK1</accession>
<feature type="region of interest" description="Disordered" evidence="5">
    <location>
        <begin position="452"/>
        <end position="498"/>
    </location>
</feature>
<dbReference type="InterPro" id="IPR036420">
    <property type="entry name" value="BRCT_dom_sf"/>
</dbReference>
<dbReference type="InterPro" id="IPR011011">
    <property type="entry name" value="Znf_FYVE_PHD"/>
</dbReference>
<gene>
    <name evidence="8" type="ORF">TRITD_2Bv1G030930</name>
</gene>
<dbReference type="EMBL" id="LT934114">
    <property type="protein sequence ID" value="VAH41885.1"/>
    <property type="molecule type" value="Genomic_DNA"/>
</dbReference>
<evidence type="ECO:0000256" key="5">
    <source>
        <dbReference type="SAM" id="MobiDB-lite"/>
    </source>
</evidence>
<feature type="compositionally biased region" description="Basic residues" evidence="5">
    <location>
        <begin position="738"/>
        <end position="754"/>
    </location>
</feature>
<feature type="region of interest" description="Disordered" evidence="5">
    <location>
        <begin position="1390"/>
        <end position="1411"/>
    </location>
</feature>
<evidence type="ECO:0000259" key="7">
    <source>
        <dbReference type="PROSITE" id="PS50172"/>
    </source>
</evidence>
<feature type="region of interest" description="Disordered" evidence="5">
    <location>
        <begin position="835"/>
        <end position="854"/>
    </location>
</feature>
<keyword evidence="2 4" id="KW-0863">Zinc-finger</keyword>
<dbReference type="InterPro" id="IPR044254">
    <property type="entry name" value="At4g02110-like"/>
</dbReference>
<dbReference type="CDD" id="cd17738">
    <property type="entry name" value="BRCT_TopBP1_rpt7"/>
    <property type="match status" value="1"/>
</dbReference>
<dbReference type="InterPro" id="IPR001357">
    <property type="entry name" value="BRCT_dom"/>
</dbReference>
<evidence type="ECO:0008006" key="10">
    <source>
        <dbReference type="Google" id="ProtNLM"/>
    </source>
</evidence>
<evidence type="ECO:0000313" key="8">
    <source>
        <dbReference type="EMBL" id="VAH41885.1"/>
    </source>
</evidence>
<feature type="region of interest" description="Disordered" evidence="5">
    <location>
        <begin position="257"/>
        <end position="279"/>
    </location>
</feature>
<dbReference type="CDD" id="cd15489">
    <property type="entry name" value="PHD_SF"/>
    <property type="match status" value="1"/>
</dbReference>
<evidence type="ECO:0000259" key="6">
    <source>
        <dbReference type="PROSITE" id="PS50016"/>
    </source>
</evidence>
<feature type="compositionally biased region" description="Polar residues" evidence="5">
    <location>
        <begin position="452"/>
        <end position="464"/>
    </location>
</feature>
<keyword evidence="1" id="KW-0479">Metal-binding</keyword>
<feature type="compositionally biased region" description="Polar residues" evidence="5">
    <location>
        <begin position="844"/>
        <end position="854"/>
    </location>
</feature>
<feature type="compositionally biased region" description="Basic and acidic residues" evidence="5">
    <location>
        <begin position="1034"/>
        <end position="1049"/>
    </location>
</feature>
<reference evidence="8 9" key="1">
    <citation type="submission" date="2017-09" db="EMBL/GenBank/DDBJ databases">
        <authorList>
            <consortium name="International Durum Wheat Genome Sequencing Consortium (IDWGSC)"/>
            <person name="Milanesi L."/>
        </authorList>
    </citation>
    <scope>NUCLEOTIDE SEQUENCE [LARGE SCALE GENOMIC DNA]</scope>
    <source>
        <strain evidence="9">cv. Svevo</strain>
    </source>
</reference>
<organism evidence="8 9">
    <name type="scientific">Triticum turgidum subsp. durum</name>
    <name type="common">Durum wheat</name>
    <name type="synonym">Triticum durum</name>
    <dbReference type="NCBI Taxonomy" id="4567"/>
    <lineage>
        <taxon>Eukaryota</taxon>
        <taxon>Viridiplantae</taxon>
        <taxon>Streptophyta</taxon>
        <taxon>Embryophyta</taxon>
        <taxon>Tracheophyta</taxon>
        <taxon>Spermatophyta</taxon>
        <taxon>Magnoliopsida</taxon>
        <taxon>Liliopsida</taxon>
        <taxon>Poales</taxon>
        <taxon>Poaceae</taxon>
        <taxon>BOP clade</taxon>
        <taxon>Pooideae</taxon>
        <taxon>Triticodae</taxon>
        <taxon>Triticeae</taxon>
        <taxon>Triticinae</taxon>
        <taxon>Triticum</taxon>
    </lineage>
</organism>
<evidence type="ECO:0000313" key="9">
    <source>
        <dbReference type="Proteomes" id="UP000324705"/>
    </source>
</evidence>
<evidence type="ECO:0000256" key="3">
    <source>
        <dbReference type="ARBA" id="ARBA00022833"/>
    </source>
</evidence>
<dbReference type="PROSITE" id="PS50016">
    <property type="entry name" value="ZF_PHD_2"/>
    <property type="match status" value="1"/>
</dbReference>